<dbReference type="GO" id="GO:0016491">
    <property type="term" value="F:oxidoreductase activity"/>
    <property type="evidence" value="ECO:0007669"/>
    <property type="project" value="InterPro"/>
</dbReference>
<dbReference type="GO" id="GO:0010181">
    <property type="term" value="F:FMN binding"/>
    <property type="evidence" value="ECO:0007669"/>
    <property type="project" value="TreeGrafter"/>
</dbReference>
<name>A0A109RDA5_9LACT</name>
<protein>
    <submittedName>
        <fullName evidence="3">NADPH-dependent FMN reductase</fullName>
    </submittedName>
</protein>
<feature type="domain" description="NADPH-dependent FMN reductase-like" evidence="2">
    <location>
        <begin position="1"/>
        <end position="146"/>
    </location>
</feature>
<dbReference type="Pfam" id="PF03358">
    <property type="entry name" value="FMN_red"/>
    <property type="match status" value="1"/>
</dbReference>
<evidence type="ECO:0000313" key="5">
    <source>
        <dbReference type="Proteomes" id="UP000069912"/>
    </source>
</evidence>
<dbReference type="Gene3D" id="3.40.50.360">
    <property type="match status" value="1"/>
</dbReference>
<proteinExistence type="predicted"/>
<dbReference type="EMBL" id="CP014160">
    <property type="protein sequence ID" value="AMB93833.1"/>
    <property type="molecule type" value="Genomic_DNA"/>
</dbReference>
<dbReference type="InterPro" id="IPR029039">
    <property type="entry name" value="Flavoprotein-like_sf"/>
</dbReference>
<gene>
    <name evidence="3" type="ORF">AWM72_03200</name>
    <name evidence="4" type="ORF">CYJ28_05885</name>
</gene>
<dbReference type="OrthoDB" id="9812295at2"/>
<evidence type="ECO:0000256" key="1">
    <source>
        <dbReference type="SAM" id="MobiDB-lite"/>
    </source>
</evidence>
<evidence type="ECO:0000313" key="3">
    <source>
        <dbReference type="EMBL" id="AMB93833.1"/>
    </source>
</evidence>
<keyword evidence="5" id="KW-1185">Reference proteome</keyword>
<sequence>MRIVGIVGSAGDKSYNRQLLHYIQSEFDDLFDLEIVEIKHLPLFNQDHPELMVEGPLHTINRKILQADGVIIAVPEHNHTIPGPLKSLLEWLSFTVHPLKNKPVKIVGASYLDQGTSRSQLHLRQILEAPGIDALVMPGQEFLLGNCQTAFDAEGRLKDQETANFLRESLKKFIKYVDALKPLEYTHSFPDEDLTAQKGTDTTIEGVDMTDPEWVEKAAEKVGAVSGDTYVKLDRGLLTVDQLNWFLKTIPLELTYADENNQYLYYNRNKPGEEMFASRFEPDVGKPLGNVHPPRTYKNVSWVISQLRSGNLDGVHVHVPIHKDHYVVHNYVAMHDEDGKYRGINEHVLDLQPVIDWYLEQTGQELVGSTDADSGASMGGAWGTDDAKDSDADSGASDSEETTDLSSGASEAQASGETDIDSGASEV</sequence>
<dbReference type="SUPFAM" id="SSF52218">
    <property type="entry name" value="Flavoproteins"/>
    <property type="match status" value="1"/>
</dbReference>
<dbReference type="GeneID" id="92903076"/>
<dbReference type="PANTHER" id="PTHR30543">
    <property type="entry name" value="CHROMATE REDUCTASE"/>
    <property type="match status" value="1"/>
</dbReference>
<dbReference type="Proteomes" id="UP000069912">
    <property type="component" value="Chromosome"/>
</dbReference>
<dbReference type="InterPro" id="IPR005025">
    <property type="entry name" value="FMN_Rdtase-like_dom"/>
</dbReference>
<dbReference type="Proteomes" id="UP000234239">
    <property type="component" value="Unassembled WGS sequence"/>
</dbReference>
<organism evidence="3 5">
    <name type="scientific">Aerococcus sanguinicola</name>
    <dbReference type="NCBI Taxonomy" id="119206"/>
    <lineage>
        <taxon>Bacteria</taxon>
        <taxon>Bacillati</taxon>
        <taxon>Bacillota</taxon>
        <taxon>Bacilli</taxon>
        <taxon>Lactobacillales</taxon>
        <taxon>Aerococcaceae</taxon>
        <taxon>Aerococcus</taxon>
    </lineage>
</organism>
<evidence type="ECO:0000313" key="6">
    <source>
        <dbReference type="Proteomes" id="UP000234239"/>
    </source>
</evidence>
<dbReference type="GO" id="GO:0005829">
    <property type="term" value="C:cytosol"/>
    <property type="evidence" value="ECO:0007669"/>
    <property type="project" value="TreeGrafter"/>
</dbReference>
<dbReference type="InterPro" id="IPR050712">
    <property type="entry name" value="NAD(P)H-dep_reductase"/>
</dbReference>
<accession>A0A109RDA5</accession>
<dbReference type="PANTHER" id="PTHR30543:SF21">
    <property type="entry name" value="NAD(P)H-DEPENDENT FMN REDUCTASE LOT6"/>
    <property type="match status" value="1"/>
</dbReference>
<evidence type="ECO:0000313" key="4">
    <source>
        <dbReference type="EMBL" id="PKZ21434.1"/>
    </source>
</evidence>
<feature type="region of interest" description="Disordered" evidence="1">
    <location>
        <begin position="368"/>
        <end position="427"/>
    </location>
</feature>
<dbReference type="AlphaFoldDB" id="A0A109RDA5"/>
<evidence type="ECO:0000259" key="2">
    <source>
        <dbReference type="Pfam" id="PF03358"/>
    </source>
</evidence>
<dbReference type="Pfam" id="PF13596">
    <property type="entry name" value="PAS_10"/>
    <property type="match status" value="1"/>
</dbReference>
<dbReference type="RefSeq" id="WP_067973058.1">
    <property type="nucleotide sequence ID" value="NZ_CAJHKM010000004.1"/>
</dbReference>
<reference evidence="3 5" key="1">
    <citation type="journal article" date="2016" name="Genome Announc.">
        <title>Complete Genome Sequences of Aerococcus christensenii CCUG 28831T, Aerococcus sanguinicola CCUG 43001T, Aerococcus urinae CCUG 36881T, Aerococcus urinaeequi CCUG 28094T, Aerococcus urinaehominis CCUG 42038 BT, and Aerococcus viridans CCUG 4311T.</title>
        <authorList>
            <person name="Carkaci D."/>
            <person name="Dargis R."/>
            <person name="Nielsen X.C."/>
            <person name="Skovgaard O."/>
            <person name="Fuursted K."/>
            <person name="Christensen J.J."/>
        </authorList>
    </citation>
    <scope>NUCLEOTIDE SEQUENCE [LARGE SCALE GENOMIC DNA]</scope>
    <source>
        <strain evidence="3 5">CCUG43001</strain>
    </source>
</reference>
<reference evidence="4 6" key="3">
    <citation type="submission" date="2017-12" db="EMBL/GenBank/DDBJ databases">
        <title>Phylogenetic diversity of female urinary microbiome.</title>
        <authorList>
            <person name="Thomas-White K."/>
            <person name="Wolfe A.J."/>
        </authorList>
    </citation>
    <scope>NUCLEOTIDE SEQUENCE [LARGE SCALE GENOMIC DNA]</scope>
    <source>
        <strain evidence="4 6">UMB0139</strain>
    </source>
</reference>
<feature type="compositionally biased region" description="Low complexity" evidence="1">
    <location>
        <begin position="406"/>
        <end position="417"/>
    </location>
</feature>
<dbReference type="EMBL" id="PKGY01000003">
    <property type="protein sequence ID" value="PKZ21434.1"/>
    <property type="molecule type" value="Genomic_DNA"/>
</dbReference>
<reference evidence="5" key="2">
    <citation type="submission" date="2016-01" db="EMBL/GenBank/DDBJ databases">
        <title>Six Aerococcus type strain genome sequencing and assembly using PacBio and Illumina Hiseq.</title>
        <authorList>
            <person name="Carkaci D."/>
            <person name="Dargis R."/>
            <person name="Nielsen X.C."/>
            <person name="Skovgaard O."/>
            <person name="Fuursted K."/>
            <person name="Christensen J.J."/>
        </authorList>
    </citation>
    <scope>NUCLEOTIDE SEQUENCE [LARGE SCALE GENOMIC DNA]</scope>
    <source>
        <strain evidence="5">CCUG43001</strain>
    </source>
</reference>
<dbReference type="Gene3D" id="3.30.450.20">
    <property type="entry name" value="PAS domain"/>
    <property type="match status" value="1"/>
</dbReference>
<dbReference type="KEGG" id="asan:AWM72_03200"/>